<accession>A0ABP8NS93</accession>
<evidence type="ECO:0000313" key="1">
    <source>
        <dbReference type="EMBL" id="GAA4472276.1"/>
    </source>
</evidence>
<sequence>MGILETLFGQSNEILESTGGEGWNKHGFGTKYLLITSNDSQPVARLYGTTRDSRRELLDAIDVLLCNEDQCLLIGVEAGDGISRFFRLNPSEARERLGA</sequence>
<name>A0ABP8NS93_9BACT</name>
<reference evidence="2" key="1">
    <citation type="journal article" date="2019" name="Int. J. Syst. Evol. Microbiol.">
        <title>The Global Catalogue of Microorganisms (GCM) 10K type strain sequencing project: providing services to taxonomists for standard genome sequencing and annotation.</title>
        <authorList>
            <consortium name="The Broad Institute Genomics Platform"/>
            <consortium name="The Broad Institute Genome Sequencing Center for Infectious Disease"/>
            <person name="Wu L."/>
            <person name="Ma J."/>
        </authorList>
    </citation>
    <scope>NUCLEOTIDE SEQUENCE [LARGE SCALE GENOMIC DNA]</scope>
    <source>
        <strain evidence="2">JCM 17759</strain>
    </source>
</reference>
<dbReference type="RefSeq" id="WP_345328231.1">
    <property type="nucleotide sequence ID" value="NZ_BAABGA010000120.1"/>
</dbReference>
<evidence type="ECO:0000313" key="2">
    <source>
        <dbReference type="Proteomes" id="UP001500840"/>
    </source>
</evidence>
<dbReference type="Proteomes" id="UP001500840">
    <property type="component" value="Unassembled WGS sequence"/>
</dbReference>
<keyword evidence="2" id="KW-1185">Reference proteome</keyword>
<protein>
    <submittedName>
        <fullName evidence="1">Uncharacterized protein</fullName>
    </submittedName>
</protein>
<dbReference type="EMBL" id="BAABGA010000120">
    <property type="protein sequence ID" value="GAA4472276.1"/>
    <property type="molecule type" value="Genomic_DNA"/>
</dbReference>
<proteinExistence type="predicted"/>
<organism evidence="1 2">
    <name type="scientific">Novipirellula rosea</name>
    <dbReference type="NCBI Taxonomy" id="1031540"/>
    <lineage>
        <taxon>Bacteria</taxon>
        <taxon>Pseudomonadati</taxon>
        <taxon>Planctomycetota</taxon>
        <taxon>Planctomycetia</taxon>
        <taxon>Pirellulales</taxon>
        <taxon>Pirellulaceae</taxon>
        <taxon>Novipirellula</taxon>
    </lineage>
</organism>
<comment type="caution">
    <text evidence="1">The sequence shown here is derived from an EMBL/GenBank/DDBJ whole genome shotgun (WGS) entry which is preliminary data.</text>
</comment>
<gene>
    <name evidence="1" type="ORF">GCM10023156_68420</name>
</gene>